<keyword evidence="2" id="KW-0677">Repeat</keyword>
<accession>A0A9Q0G3F7</accession>
<dbReference type="PROSITE" id="PS51375">
    <property type="entry name" value="PPR"/>
    <property type="match status" value="1"/>
</dbReference>
<evidence type="ECO:0000313" key="6">
    <source>
        <dbReference type="Proteomes" id="UP001141552"/>
    </source>
</evidence>
<keyword evidence="6" id="KW-1185">Reference proteome</keyword>
<dbReference type="GO" id="GO:0003723">
    <property type="term" value="F:RNA binding"/>
    <property type="evidence" value="ECO:0007669"/>
    <property type="project" value="InterPro"/>
</dbReference>
<dbReference type="InterPro" id="IPR002885">
    <property type="entry name" value="PPR_rpt"/>
</dbReference>
<dbReference type="InterPro" id="IPR046960">
    <property type="entry name" value="PPR_At4g14850-like_plant"/>
</dbReference>
<dbReference type="Pfam" id="PF14432">
    <property type="entry name" value="DYW_deaminase"/>
    <property type="match status" value="1"/>
</dbReference>
<evidence type="ECO:0000256" key="3">
    <source>
        <dbReference type="PROSITE-ProRule" id="PRU00708"/>
    </source>
</evidence>
<comment type="similarity">
    <text evidence="1">Belongs to the PPR family. PCMP-H subfamily.</text>
</comment>
<feature type="repeat" description="PPR" evidence="3">
    <location>
        <begin position="36"/>
        <end position="71"/>
    </location>
</feature>
<sequence length="242" mass="27204">MRFLGPQSVLGYAQFGKANETIELFDKMVDHVLEPDAVTFMGVLSACSRAGLVERGRQYFRSRIERYRIIPDREHYTCMIDRFSRGGRIYAAEGKWDHVAQLRKGMRENGARKEPGYSWIKYKNKVHVFSADDQSSPFSDQIYAELEKLNQKMIEAGYVPDVSSVPHDVEESEKIKMLNHHSERLAIAFGLIFIPDSLPVRVVKILRLYKNSGALEGAGGSSPGERDNCSVSLGDDSAVAVV</sequence>
<dbReference type="OrthoDB" id="185373at2759"/>
<evidence type="ECO:0000259" key="4">
    <source>
        <dbReference type="Pfam" id="PF14432"/>
    </source>
</evidence>
<evidence type="ECO:0000256" key="2">
    <source>
        <dbReference type="ARBA" id="ARBA00022737"/>
    </source>
</evidence>
<dbReference type="Pfam" id="PF01535">
    <property type="entry name" value="PPR"/>
    <property type="match status" value="2"/>
</dbReference>
<evidence type="ECO:0000256" key="1">
    <source>
        <dbReference type="ARBA" id="ARBA00006643"/>
    </source>
</evidence>
<reference evidence="5" key="1">
    <citation type="submission" date="2022-02" db="EMBL/GenBank/DDBJ databases">
        <authorList>
            <person name="Henning P.M."/>
            <person name="McCubbin A.G."/>
            <person name="Shore J.S."/>
        </authorList>
    </citation>
    <scope>NUCLEOTIDE SEQUENCE</scope>
    <source>
        <strain evidence="5">F60SS</strain>
        <tissue evidence="5">Leaves</tissue>
    </source>
</reference>
<dbReference type="GO" id="GO:0008270">
    <property type="term" value="F:zinc ion binding"/>
    <property type="evidence" value="ECO:0007669"/>
    <property type="project" value="InterPro"/>
</dbReference>
<gene>
    <name evidence="5" type="ORF">Tsubulata_027089</name>
</gene>
<name>A0A9Q0G3F7_9ROSI</name>
<dbReference type="GO" id="GO:0009451">
    <property type="term" value="P:RNA modification"/>
    <property type="evidence" value="ECO:0007669"/>
    <property type="project" value="InterPro"/>
</dbReference>
<dbReference type="Pfam" id="PF20431">
    <property type="entry name" value="E_motif"/>
    <property type="match status" value="1"/>
</dbReference>
<evidence type="ECO:0000313" key="5">
    <source>
        <dbReference type="EMBL" id="KAJ4842498.1"/>
    </source>
</evidence>
<dbReference type="Gene3D" id="1.25.40.10">
    <property type="entry name" value="Tetratricopeptide repeat domain"/>
    <property type="match status" value="1"/>
</dbReference>
<feature type="domain" description="DYW" evidence="4">
    <location>
        <begin position="157"/>
        <end position="210"/>
    </location>
</feature>
<dbReference type="PANTHER" id="PTHR47926">
    <property type="entry name" value="PENTATRICOPEPTIDE REPEAT-CONTAINING PROTEIN"/>
    <property type="match status" value="1"/>
</dbReference>
<dbReference type="EMBL" id="JAKUCV010002478">
    <property type="protein sequence ID" value="KAJ4842498.1"/>
    <property type="molecule type" value="Genomic_DNA"/>
</dbReference>
<dbReference type="PANTHER" id="PTHR47926:SF511">
    <property type="entry name" value="PENTATRICOPEPTIDE REPEAT-CONTAINING PROTEIN"/>
    <property type="match status" value="1"/>
</dbReference>
<organism evidence="5 6">
    <name type="scientific">Turnera subulata</name>
    <dbReference type="NCBI Taxonomy" id="218843"/>
    <lineage>
        <taxon>Eukaryota</taxon>
        <taxon>Viridiplantae</taxon>
        <taxon>Streptophyta</taxon>
        <taxon>Embryophyta</taxon>
        <taxon>Tracheophyta</taxon>
        <taxon>Spermatophyta</taxon>
        <taxon>Magnoliopsida</taxon>
        <taxon>eudicotyledons</taxon>
        <taxon>Gunneridae</taxon>
        <taxon>Pentapetalae</taxon>
        <taxon>rosids</taxon>
        <taxon>fabids</taxon>
        <taxon>Malpighiales</taxon>
        <taxon>Passifloraceae</taxon>
        <taxon>Turnera</taxon>
    </lineage>
</organism>
<reference evidence="5" key="2">
    <citation type="journal article" date="2023" name="Plants (Basel)">
        <title>Annotation of the Turnera subulata (Passifloraceae) Draft Genome Reveals the S-Locus Evolved after the Divergence of Turneroideae from Passifloroideae in a Stepwise Manner.</title>
        <authorList>
            <person name="Henning P.M."/>
            <person name="Roalson E.H."/>
            <person name="Mir W."/>
            <person name="McCubbin A.G."/>
            <person name="Shore J.S."/>
        </authorList>
    </citation>
    <scope>NUCLEOTIDE SEQUENCE</scope>
    <source>
        <strain evidence="5">F60SS</strain>
    </source>
</reference>
<dbReference type="InterPro" id="IPR046848">
    <property type="entry name" value="E_motif"/>
</dbReference>
<dbReference type="InterPro" id="IPR011990">
    <property type="entry name" value="TPR-like_helical_dom_sf"/>
</dbReference>
<dbReference type="InterPro" id="IPR032867">
    <property type="entry name" value="DYW_dom"/>
</dbReference>
<protein>
    <recommendedName>
        <fullName evidence="4">DYW domain-containing protein</fullName>
    </recommendedName>
</protein>
<comment type="caution">
    <text evidence="5">The sequence shown here is derived from an EMBL/GenBank/DDBJ whole genome shotgun (WGS) entry which is preliminary data.</text>
</comment>
<dbReference type="AlphaFoldDB" id="A0A9Q0G3F7"/>
<proteinExistence type="inferred from homology"/>
<dbReference type="Proteomes" id="UP001141552">
    <property type="component" value="Unassembled WGS sequence"/>
</dbReference>